<gene>
    <name evidence="2" type="ORF">SAMN02745121_01267</name>
</gene>
<dbReference type="Proteomes" id="UP000199400">
    <property type="component" value="Unassembled WGS sequence"/>
</dbReference>
<dbReference type="InterPro" id="IPR002372">
    <property type="entry name" value="PQQ_rpt_dom"/>
</dbReference>
<feature type="domain" description="Pyrrolo-quinoline quinone repeat" evidence="1">
    <location>
        <begin position="99"/>
        <end position="226"/>
    </location>
</feature>
<protein>
    <submittedName>
        <fullName evidence="2">Outer membrane protein assembly factor BamB, contains PQQ-like beta-propeller repeat</fullName>
    </submittedName>
</protein>
<keyword evidence="3" id="KW-1185">Reference proteome</keyword>
<reference evidence="3" key="1">
    <citation type="submission" date="2016-10" db="EMBL/GenBank/DDBJ databases">
        <authorList>
            <person name="Varghese N."/>
            <person name="Submissions S."/>
        </authorList>
    </citation>
    <scope>NUCLEOTIDE SEQUENCE [LARGE SCALE GENOMIC DNA]</scope>
    <source>
        <strain evidence="3">ATCC 25963</strain>
    </source>
</reference>
<dbReference type="STRING" id="54.SAMN02745121_01267"/>
<accession>A0A1I1USC6</accession>
<organism evidence="2 3">
    <name type="scientific">Nannocystis exedens</name>
    <dbReference type="NCBI Taxonomy" id="54"/>
    <lineage>
        <taxon>Bacteria</taxon>
        <taxon>Pseudomonadati</taxon>
        <taxon>Myxococcota</taxon>
        <taxon>Polyangia</taxon>
        <taxon>Nannocystales</taxon>
        <taxon>Nannocystaceae</taxon>
        <taxon>Nannocystis</taxon>
    </lineage>
</organism>
<dbReference type="SUPFAM" id="SSF50998">
    <property type="entry name" value="Quinoprotein alcohol dehydrogenase-like"/>
    <property type="match status" value="1"/>
</dbReference>
<dbReference type="PANTHER" id="PTHR34512:SF30">
    <property type="entry name" value="OUTER MEMBRANE PROTEIN ASSEMBLY FACTOR BAMB"/>
    <property type="match status" value="1"/>
</dbReference>
<dbReference type="Pfam" id="PF13360">
    <property type="entry name" value="PQQ_2"/>
    <property type="match status" value="1"/>
</dbReference>
<dbReference type="InterPro" id="IPR011047">
    <property type="entry name" value="Quinoprotein_ADH-like_sf"/>
</dbReference>
<name>A0A1I1USC6_9BACT</name>
<sequence length="532" mass="55992">MRGVEPMRIAAPSSVLVAALAGCGGAGSQPPNDPEAEPLWADEHCRLANPAPYPPTGTYMSNHVGRENSNAIPCAGPRAFDLEWHVLETHASAQPNTFAPDGKTTYLTTTPGDDGCNAFAVDTETGEVVWKRCDLPFGVLASTIDVDERGDLFVTAGNTARALDPNTGADRWVTELPNTSGAGATYGLKFTVDGHLVTQVPDGTVYLVQRTDGKILAELSVPGETGFVPAEPTTLPVEMTPAYVLARLRLLVGDKHYDEAIAGLGGLLGASGGFADNTVCTTARRQVLTVGGGPDKFTGAAVALDIVGTVDEPGLKFRWAMPLAAGSASSVVASSDGERAVLGDGNGHIHMIDVPACDDNTDADPEPDRCAPAWVFEHPGGKLLGTVALDDDGTVYAFTTGAERVEEIYALRDRGDRYDLKWASDFGPIAQMTTVLTVTDDAIYGVLSQVEPLVTVGALTLPKSVRNEAVVIDKESGVVVHRESTPDSSLTELVLSPRGELFLTALGLYEILTLDPAGRDPVGGLRKYVARE</sequence>
<dbReference type="InterPro" id="IPR015943">
    <property type="entry name" value="WD40/YVTN_repeat-like_dom_sf"/>
</dbReference>
<dbReference type="EMBL" id="FOMX01000004">
    <property type="protein sequence ID" value="SFD73614.1"/>
    <property type="molecule type" value="Genomic_DNA"/>
</dbReference>
<dbReference type="AlphaFoldDB" id="A0A1I1USC6"/>
<evidence type="ECO:0000313" key="3">
    <source>
        <dbReference type="Proteomes" id="UP000199400"/>
    </source>
</evidence>
<proteinExistence type="predicted"/>
<evidence type="ECO:0000259" key="1">
    <source>
        <dbReference type="Pfam" id="PF13360"/>
    </source>
</evidence>
<dbReference type="PANTHER" id="PTHR34512">
    <property type="entry name" value="CELL SURFACE PROTEIN"/>
    <property type="match status" value="1"/>
</dbReference>
<dbReference type="PROSITE" id="PS51257">
    <property type="entry name" value="PROKAR_LIPOPROTEIN"/>
    <property type="match status" value="1"/>
</dbReference>
<evidence type="ECO:0000313" key="2">
    <source>
        <dbReference type="EMBL" id="SFD73614.1"/>
    </source>
</evidence>
<dbReference type="Gene3D" id="2.130.10.10">
    <property type="entry name" value="YVTN repeat-like/Quinoprotein amine dehydrogenase"/>
    <property type="match status" value="1"/>
</dbReference>